<dbReference type="Proteomes" id="UP000053246">
    <property type="component" value="Unassembled WGS sequence"/>
</dbReference>
<feature type="compositionally biased region" description="Basic residues" evidence="1">
    <location>
        <begin position="83"/>
        <end position="92"/>
    </location>
</feature>
<dbReference type="EMBL" id="LMWI01000002">
    <property type="protein sequence ID" value="KUJ45795.1"/>
    <property type="molecule type" value="Genomic_DNA"/>
</dbReference>
<feature type="region of interest" description="Disordered" evidence="1">
    <location>
        <begin position="83"/>
        <end position="102"/>
    </location>
</feature>
<evidence type="ECO:0000313" key="2">
    <source>
        <dbReference type="EMBL" id="KUJ45795.1"/>
    </source>
</evidence>
<organism evidence="2 3">
    <name type="scientific">Micromonospora maris</name>
    <dbReference type="NCBI Taxonomy" id="1003110"/>
    <lineage>
        <taxon>Bacteria</taxon>
        <taxon>Bacillati</taxon>
        <taxon>Actinomycetota</taxon>
        <taxon>Actinomycetes</taxon>
        <taxon>Micromonosporales</taxon>
        <taxon>Micromonosporaceae</taxon>
        <taxon>Micromonospora</taxon>
    </lineage>
</organism>
<evidence type="ECO:0000313" key="3">
    <source>
        <dbReference type="Proteomes" id="UP000053246"/>
    </source>
</evidence>
<name>A0A9X0I2X6_9ACTN</name>
<protein>
    <submittedName>
        <fullName evidence="2">Uncharacterized protein</fullName>
    </submittedName>
</protein>
<evidence type="ECO:0000256" key="1">
    <source>
        <dbReference type="SAM" id="MobiDB-lite"/>
    </source>
</evidence>
<comment type="caution">
    <text evidence="2">The sequence shown here is derived from an EMBL/GenBank/DDBJ whole genome shotgun (WGS) entry which is preliminary data.</text>
</comment>
<dbReference type="RefSeq" id="WP_043721617.1">
    <property type="nucleotide sequence ID" value="NZ_LMWI01000002.1"/>
</dbReference>
<proteinExistence type="predicted"/>
<reference evidence="2 3" key="1">
    <citation type="submission" date="2015-10" db="EMBL/GenBank/DDBJ databases">
        <authorList>
            <person name="Ju K.-S."/>
            <person name="Doroghazi J.R."/>
            <person name="Metcalf W.W."/>
        </authorList>
    </citation>
    <scope>NUCLEOTIDE SEQUENCE [LARGE SCALE GENOMIC DNA]</scope>
    <source>
        <strain evidence="2 3">NRRL B-24793</strain>
    </source>
</reference>
<keyword evidence="3" id="KW-1185">Reference proteome</keyword>
<accession>A0A9X0I2X6</accession>
<sequence>MSFSAYTRRVRDPALPYQHRVSALRSCVQLYRPIGFQTTLSFLDELAGPFHREEAALLRALDALSMSRDQRRTEFRRYAAARRAAKRRGHRSPHPELANDPGSLITTVQVHHAPDELLKARIETIMSMLARYQVIA</sequence>
<gene>
    <name evidence="2" type="ORF">ADL17_22530</name>
</gene>
<dbReference type="AlphaFoldDB" id="A0A9X0I2X6"/>